<name>A0ACC2XGQ9_9TREE</name>
<sequence>MSTEADKNSTFASHASLTTVPDKPDDSEPSAAAPASSTTSVADGVPSHGSASTMSKDGDLHRDTSFTKLPADEQNVARESLSIMSLMQQSIERLMQQYKDKFGETVPDDMQHVVDIAQAMSTLGSNKSGTVSAGSSSRRPESGNKHLLERSPDDDESKRQKASSFDISQWTVKTRTGVYAATVRRKSKSNEAVNVVSTSLIIRYKRKGDKKECTLTVSPSRGQLDAGPHTLVDFLFPIVKGVKCNRIWMDKVEKDRFPAVEKEADAKALADMALTSPTVQVAWTGFANDRETFWEKCKAHDAENSGGLEQQGEN</sequence>
<proteinExistence type="predicted"/>
<evidence type="ECO:0000313" key="1">
    <source>
        <dbReference type="EMBL" id="KAJ9122826.1"/>
    </source>
</evidence>
<organism evidence="1 2">
    <name type="scientific">Naganishia onofrii</name>
    <dbReference type="NCBI Taxonomy" id="1851511"/>
    <lineage>
        <taxon>Eukaryota</taxon>
        <taxon>Fungi</taxon>
        <taxon>Dikarya</taxon>
        <taxon>Basidiomycota</taxon>
        <taxon>Agaricomycotina</taxon>
        <taxon>Tremellomycetes</taxon>
        <taxon>Filobasidiales</taxon>
        <taxon>Filobasidiaceae</taxon>
        <taxon>Naganishia</taxon>
    </lineage>
</organism>
<evidence type="ECO:0000313" key="2">
    <source>
        <dbReference type="Proteomes" id="UP001234202"/>
    </source>
</evidence>
<dbReference type="Proteomes" id="UP001234202">
    <property type="component" value="Unassembled WGS sequence"/>
</dbReference>
<accession>A0ACC2XGQ9</accession>
<comment type="caution">
    <text evidence="1">The sequence shown here is derived from an EMBL/GenBank/DDBJ whole genome shotgun (WGS) entry which is preliminary data.</text>
</comment>
<protein>
    <submittedName>
        <fullName evidence="1">Uncharacterized protein</fullName>
    </submittedName>
</protein>
<dbReference type="EMBL" id="JASBWV010000013">
    <property type="protein sequence ID" value="KAJ9122826.1"/>
    <property type="molecule type" value="Genomic_DNA"/>
</dbReference>
<keyword evidence="2" id="KW-1185">Reference proteome</keyword>
<reference evidence="1" key="1">
    <citation type="submission" date="2023-04" db="EMBL/GenBank/DDBJ databases">
        <title>Draft Genome sequencing of Naganishia species isolated from polar environments using Oxford Nanopore Technology.</title>
        <authorList>
            <person name="Leo P."/>
            <person name="Venkateswaran K."/>
        </authorList>
    </citation>
    <scope>NUCLEOTIDE SEQUENCE</scope>
    <source>
        <strain evidence="1">DBVPG 5303</strain>
    </source>
</reference>
<gene>
    <name evidence="1" type="ORF">QFC24_003862</name>
</gene>